<evidence type="ECO:0000313" key="2">
    <source>
        <dbReference type="Proteomes" id="UP000728032"/>
    </source>
</evidence>
<accession>A0A7R9QTS0</accession>
<dbReference type="AlphaFoldDB" id="A0A7R9QTS0"/>
<sequence>MIISTVYLNLLGRQTWGVYLSSTIRLNNGTEMPALGLGTGGYGSGGPPQGQQMVGIIDEAIDIGYRHIDTAS</sequence>
<organism evidence="1">
    <name type="scientific">Oppiella nova</name>
    <dbReference type="NCBI Taxonomy" id="334625"/>
    <lineage>
        <taxon>Eukaryota</taxon>
        <taxon>Metazoa</taxon>
        <taxon>Ecdysozoa</taxon>
        <taxon>Arthropoda</taxon>
        <taxon>Chelicerata</taxon>
        <taxon>Arachnida</taxon>
        <taxon>Acari</taxon>
        <taxon>Acariformes</taxon>
        <taxon>Sarcoptiformes</taxon>
        <taxon>Oribatida</taxon>
        <taxon>Brachypylina</taxon>
        <taxon>Oppioidea</taxon>
        <taxon>Oppiidae</taxon>
        <taxon>Oppiella</taxon>
    </lineage>
</organism>
<keyword evidence="2" id="KW-1185">Reference proteome</keyword>
<evidence type="ECO:0000313" key="1">
    <source>
        <dbReference type="EMBL" id="CAD7656515.1"/>
    </source>
</evidence>
<dbReference type="EMBL" id="OC926082">
    <property type="protein sequence ID" value="CAD7656515.1"/>
    <property type="molecule type" value="Genomic_DNA"/>
</dbReference>
<dbReference type="Proteomes" id="UP000728032">
    <property type="component" value="Unassembled WGS sequence"/>
</dbReference>
<gene>
    <name evidence="1" type="ORF">ONB1V03_LOCUS13151</name>
</gene>
<reference evidence="1" key="1">
    <citation type="submission" date="2020-11" db="EMBL/GenBank/DDBJ databases">
        <authorList>
            <person name="Tran Van P."/>
        </authorList>
    </citation>
    <scope>NUCLEOTIDE SEQUENCE</scope>
</reference>
<protein>
    <recommendedName>
        <fullName evidence="3">NADP-dependent oxidoreductase domain-containing protein</fullName>
    </recommendedName>
</protein>
<dbReference type="Gene3D" id="3.20.20.100">
    <property type="entry name" value="NADP-dependent oxidoreductase domain"/>
    <property type="match status" value="1"/>
</dbReference>
<dbReference type="InterPro" id="IPR036812">
    <property type="entry name" value="NAD(P)_OxRdtase_dom_sf"/>
</dbReference>
<proteinExistence type="predicted"/>
<feature type="non-terminal residue" evidence="1">
    <location>
        <position position="72"/>
    </location>
</feature>
<evidence type="ECO:0008006" key="3">
    <source>
        <dbReference type="Google" id="ProtNLM"/>
    </source>
</evidence>
<name>A0A7R9QTS0_9ACAR</name>
<dbReference type="SUPFAM" id="SSF51430">
    <property type="entry name" value="NAD(P)-linked oxidoreductase"/>
    <property type="match status" value="1"/>
</dbReference>
<dbReference type="EMBL" id="CAJPVJ010011257">
    <property type="protein sequence ID" value="CAG2173702.1"/>
    <property type="molecule type" value="Genomic_DNA"/>
</dbReference>